<organism evidence="5 6">
    <name type="scientific">Dethiosulfatarculus sandiegensis</name>
    <dbReference type="NCBI Taxonomy" id="1429043"/>
    <lineage>
        <taxon>Bacteria</taxon>
        <taxon>Pseudomonadati</taxon>
        <taxon>Thermodesulfobacteriota</taxon>
        <taxon>Desulfarculia</taxon>
        <taxon>Desulfarculales</taxon>
        <taxon>Desulfarculaceae</taxon>
        <taxon>Dethiosulfatarculus</taxon>
    </lineage>
</organism>
<evidence type="ECO:0000259" key="4">
    <source>
        <dbReference type="PROSITE" id="PS50887"/>
    </source>
</evidence>
<dbReference type="AlphaFoldDB" id="A0A0D2HRA1"/>
<dbReference type="EC" id="2.7.7.65" evidence="1"/>
<dbReference type="SMART" id="SM00267">
    <property type="entry name" value="GGDEF"/>
    <property type="match status" value="1"/>
</dbReference>
<evidence type="ECO:0000256" key="1">
    <source>
        <dbReference type="ARBA" id="ARBA00012528"/>
    </source>
</evidence>
<dbReference type="GO" id="GO:0043709">
    <property type="term" value="P:cell adhesion involved in single-species biofilm formation"/>
    <property type="evidence" value="ECO:0007669"/>
    <property type="project" value="TreeGrafter"/>
</dbReference>
<dbReference type="PANTHER" id="PTHR45138">
    <property type="entry name" value="REGULATORY COMPONENTS OF SENSORY TRANSDUCTION SYSTEM"/>
    <property type="match status" value="1"/>
</dbReference>
<dbReference type="OrthoDB" id="9790367at2"/>
<evidence type="ECO:0000256" key="2">
    <source>
        <dbReference type="ARBA" id="ARBA00034247"/>
    </source>
</evidence>
<dbReference type="STRING" id="1429043.X474_15880"/>
<proteinExistence type="predicted"/>
<reference evidence="5 6" key="1">
    <citation type="submission" date="2013-11" db="EMBL/GenBank/DDBJ databases">
        <title>Metagenomic analysis of a methanogenic consortium involved in long chain n-alkane degradation.</title>
        <authorList>
            <person name="Davidova I.A."/>
            <person name="Callaghan A.V."/>
            <person name="Wawrik B."/>
            <person name="Pruitt S."/>
            <person name="Marks C."/>
            <person name="Duncan K.E."/>
            <person name="Suflita J.M."/>
        </authorList>
    </citation>
    <scope>NUCLEOTIDE SEQUENCE [LARGE SCALE GENOMIC DNA]</scope>
    <source>
        <strain evidence="5 6">SPR</strain>
    </source>
</reference>
<comment type="catalytic activity">
    <reaction evidence="2">
        <text>2 GTP = 3',3'-c-di-GMP + 2 diphosphate</text>
        <dbReference type="Rhea" id="RHEA:24898"/>
        <dbReference type="ChEBI" id="CHEBI:33019"/>
        <dbReference type="ChEBI" id="CHEBI:37565"/>
        <dbReference type="ChEBI" id="CHEBI:58805"/>
        <dbReference type="EC" id="2.7.7.65"/>
    </reaction>
</comment>
<dbReference type="InterPro" id="IPR043128">
    <property type="entry name" value="Rev_trsase/Diguanyl_cyclase"/>
</dbReference>
<gene>
    <name evidence="5" type="ORF">X474_15880</name>
</gene>
<dbReference type="NCBIfam" id="TIGR00254">
    <property type="entry name" value="GGDEF"/>
    <property type="match status" value="1"/>
</dbReference>
<dbReference type="GO" id="GO:1902201">
    <property type="term" value="P:negative regulation of bacterial-type flagellum-dependent cell motility"/>
    <property type="evidence" value="ECO:0007669"/>
    <property type="project" value="TreeGrafter"/>
</dbReference>
<dbReference type="CDD" id="cd01949">
    <property type="entry name" value="GGDEF"/>
    <property type="match status" value="1"/>
</dbReference>
<feature type="coiled-coil region" evidence="3">
    <location>
        <begin position="36"/>
        <end position="63"/>
    </location>
</feature>
<dbReference type="FunFam" id="3.30.70.270:FF:000001">
    <property type="entry name" value="Diguanylate cyclase domain protein"/>
    <property type="match status" value="1"/>
</dbReference>
<feature type="domain" description="GGDEF" evidence="4">
    <location>
        <begin position="98"/>
        <end position="228"/>
    </location>
</feature>
<dbReference type="GO" id="GO:0052621">
    <property type="term" value="F:diguanylate cyclase activity"/>
    <property type="evidence" value="ECO:0007669"/>
    <property type="project" value="UniProtKB-EC"/>
</dbReference>
<dbReference type="InterPro" id="IPR000160">
    <property type="entry name" value="GGDEF_dom"/>
</dbReference>
<protein>
    <recommendedName>
        <fullName evidence="1">diguanylate cyclase</fullName>
        <ecNumber evidence="1">2.7.7.65</ecNumber>
    </recommendedName>
</protein>
<dbReference type="InterPro" id="IPR029787">
    <property type="entry name" value="Nucleotide_cyclase"/>
</dbReference>
<dbReference type="SUPFAM" id="SSF55073">
    <property type="entry name" value="Nucleotide cyclase"/>
    <property type="match status" value="1"/>
</dbReference>
<keyword evidence="3" id="KW-0175">Coiled coil</keyword>
<dbReference type="Gene3D" id="3.30.70.270">
    <property type="match status" value="1"/>
</dbReference>
<evidence type="ECO:0000313" key="6">
    <source>
        <dbReference type="Proteomes" id="UP000032233"/>
    </source>
</evidence>
<dbReference type="PANTHER" id="PTHR45138:SF9">
    <property type="entry name" value="DIGUANYLATE CYCLASE DGCM-RELATED"/>
    <property type="match status" value="1"/>
</dbReference>
<comment type="caution">
    <text evidence="5">The sequence shown here is derived from an EMBL/GenBank/DDBJ whole genome shotgun (WGS) entry which is preliminary data.</text>
</comment>
<dbReference type="InParanoid" id="A0A0D2HRA1"/>
<evidence type="ECO:0000313" key="5">
    <source>
        <dbReference type="EMBL" id="KIX13043.1"/>
    </source>
</evidence>
<dbReference type="EMBL" id="AZAC01000019">
    <property type="protein sequence ID" value="KIX13043.1"/>
    <property type="molecule type" value="Genomic_DNA"/>
</dbReference>
<keyword evidence="6" id="KW-1185">Reference proteome</keyword>
<dbReference type="PROSITE" id="PS50887">
    <property type="entry name" value="GGDEF"/>
    <property type="match status" value="1"/>
</dbReference>
<dbReference type="FunCoup" id="A0A0D2HRA1">
    <property type="interactions" value="108"/>
</dbReference>
<dbReference type="Proteomes" id="UP000032233">
    <property type="component" value="Unassembled WGS sequence"/>
</dbReference>
<name>A0A0D2HRA1_9BACT</name>
<dbReference type="InterPro" id="IPR050469">
    <property type="entry name" value="Diguanylate_Cyclase"/>
</dbReference>
<accession>A0A0D2HRA1</accession>
<dbReference type="GO" id="GO:0005886">
    <property type="term" value="C:plasma membrane"/>
    <property type="evidence" value="ECO:0007669"/>
    <property type="project" value="TreeGrafter"/>
</dbReference>
<dbReference type="RefSeq" id="WP_052515226.1">
    <property type="nucleotide sequence ID" value="NZ_AZAC01000019.1"/>
</dbReference>
<sequence length="228" mass="26192">MASFNHFIGDLKARLAEPEMEKKELYPELICLFDYYQKLESRLEKISRISDGIQAELRDLKDKYERQSVTDHLTGLFNRRYATQRLKEEIARFERYGEGVSVCIADIDKFKTINDTYGHNCGDLALRGITRLLINNLRSSDVVARWGGEEFLFLMPHTNLGPAIHTAEKIKKIVAEASFSHEGEEFRITMSFGLAQYQKKDTLDSVLTRADHALYMAKGKGRNQVAHL</sequence>
<evidence type="ECO:0000256" key="3">
    <source>
        <dbReference type="SAM" id="Coils"/>
    </source>
</evidence>
<dbReference type="Pfam" id="PF00990">
    <property type="entry name" value="GGDEF"/>
    <property type="match status" value="1"/>
</dbReference>